<dbReference type="InterPro" id="IPR020806">
    <property type="entry name" value="PKS_PP-bd"/>
</dbReference>
<dbReference type="SMART" id="SM00822">
    <property type="entry name" value="PKS_KR"/>
    <property type="match status" value="1"/>
</dbReference>
<keyword evidence="8" id="KW-1185">Reference proteome</keyword>
<gene>
    <name evidence="7" type="ORF">I6J41_22805</name>
    <name evidence="6" type="ORF">I6J42_11205</name>
</gene>
<dbReference type="InterPro" id="IPR042099">
    <property type="entry name" value="ANL_N_sf"/>
</dbReference>
<dbReference type="InterPro" id="IPR036291">
    <property type="entry name" value="NAD(P)-bd_dom_sf"/>
</dbReference>
<dbReference type="FunFam" id="1.10.1200.10:FF:000016">
    <property type="entry name" value="Non-ribosomal peptide synthase"/>
    <property type="match status" value="1"/>
</dbReference>
<proteinExistence type="inferred from homology"/>
<dbReference type="Proteomes" id="UP000598054">
    <property type="component" value="Chromosome"/>
</dbReference>
<evidence type="ECO:0000313" key="8">
    <source>
        <dbReference type="Proteomes" id="UP000598054"/>
    </source>
</evidence>
<dbReference type="SUPFAM" id="SSF51735">
    <property type="entry name" value="NAD(P)-binding Rossmann-fold domains"/>
    <property type="match status" value="2"/>
</dbReference>
<dbReference type="InterPro" id="IPR009081">
    <property type="entry name" value="PP-bd_ACP"/>
</dbReference>
<dbReference type="InterPro" id="IPR036736">
    <property type="entry name" value="ACP-like_sf"/>
</dbReference>
<dbReference type="PROSITE" id="PS50075">
    <property type="entry name" value="CARRIER"/>
    <property type="match status" value="1"/>
</dbReference>
<evidence type="ECO:0000313" key="9">
    <source>
        <dbReference type="Proteomes" id="UP000623926"/>
    </source>
</evidence>
<dbReference type="GO" id="GO:0072330">
    <property type="term" value="P:monocarboxylic acid biosynthetic process"/>
    <property type="evidence" value="ECO:0007669"/>
    <property type="project" value="UniProtKB-ARBA"/>
</dbReference>
<evidence type="ECO:0000256" key="4">
    <source>
        <dbReference type="ARBA" id="ARBA00022553"/>
    </source>
</evidence>
<dbReference type="InterPro" id="IPR045851">
    <property type="entry name" value="AMP-bd_C_sf"/>
</dbReference>
<dbReference type="SUPFAM" id="SSF56801">
    <property type="entry name" value="Acetyl-CoA synthetase-like"/>
    <property type="match status" value="1"/>
</dbReference>
<dbReference type="EMBL" id="CP070249">
    <property type="protein sequence ID" value="QRV43240.1"/>
    <property type="molecule type" value="Genomic_DNA"/>
</dbReference>
<organism evidence="6 9">
    <name type="scientific">Streptomyces californicus</name>
    <dbReference type="NCBI Taxonomy" id="67351"/>
    <lineage>
        <taxon>Bacteria</taxon>
        <taxon>Bacillati</taxon>
        <taxon>Actinomycetota</taxon>
        <taxon>Actinomycetes</taxon>
        <taxon>Kitasatosporales</taxon>
        <taxon>Streptomycetaceae</taxon>
        <taxon>Streptomyces</taxon>
    </lineage>
</organism>
<dbReference type="CDD" id="cd08953">
    <property type="entry name" value="KR_2_SDR_x"/>
    <property type="match status" value="1"/>
</dbReference>
<dbReference type="GO" id="GO:0044550">
    <property type="term" value="P:secondary metabolite biosynthetic process"/>
    <property type="evidence" value="ECO:0007669"/>
    <property type="project" value="UniProtKB-ARBA"/>
</dbReference>
<dbReference type="Proteomes" id="UP000623926">
    <property type="component" value="Chromosome"/>
</dbReference>
<dbReference type="SMART" id="SM00823">
    <property type="entry name" value="PKS_PP"/>
    <property type="match status" value="1"/>
</dbReference>
<reference evidence="8 9" key="1">
    <citation type="submission" date="2021-02" db="EMBL/GenBank/DDBJ databases">
        <title>FDA dAtabase for Regulatory Grade micrObial Sequences (FDA-ARGOS): Supporting development and validation of Infectious Disease Dx tests.</title>
        <authorList>
            <person name="Sproer C."/>
            <person name="Gronow S."/>
            <person name="Severitt S."/>
            <person name="Schroder I."/>
            <person name="Tallon L."/>
            <person name="Sadzewicz L."/>
            <person name="Zhao X."/>
            <person name="Boylan J."/>
            <person name="Ott S."/>
            <person name="Bowen H."/>
            <person name="Vavikolanu K."/>
            <person name="Mehta A."/>
            <person name="Aluvathingal J."/>
            <person name="Nadendla S."/>
            <person name="Lowell S."/>
            <person name="Myers T."/>
            <person name="Yan Y."/>
            <person name="Sichtig H."/>
        </authorList>
    </citation>
    <scope>NUCLEOTIDE SEQUENCE [LARGE SCALE GENOMIC DNA]</scope>
    <source>
        <strain evidence="7 8">FDAARGOS_1211</strain>
        <strain evidence="6 9">FDAARGOS_1212</strain>
    </source>
</reference>
<dbReference type="GO" id="GO:0017000">
    <property type="term" value="P:antibiotic biosynthetic process"/>
    <property type="evidence" value="ECO:0007669"/>
    <property type="project" value="UniProtKB-ARBA"/>
</dbReference>
<dbReference type="AlphaFoldDB" id="A0ABD7CVH1"/>
<dbReference type="InterPro" id="IPR006162">
    <property type="entry name" value="Ppantetheine_attach_site"/>
</dbReference>
<dbReference type="Pfam" id="PF00501">
    <property type="entry name" value="AMP-binding"/>
    <property type="match status" value="1"/>
</dbReference>
<evidence type="ECO:0000313" key="7">
    <source>
        <dbReference type="EMBL" id="QRV43240.1"/>
    </source>
</evidence>
<dbReference type="Pfam" id="PF08659">
    <property type="entry name" value="KR"/>
    <property type="match status" value="1"/>
</dbReference>
<dbReference type="Gene3D" id="3.40.50.12780">
    <property type="entry name" value="N-terminal domain of ligase-like"/>
    <property type="match status" value="1"/>
</dbReference>
<dbReference type="GeneID" id="63982402"/>
<evidence type="ECO:0000259" key="5">
    <source>
        <dbReference type="PROSITE" id="PS50075"/>
    </source>
</evidence>
<dbReference type="InterPro" id="IPR057326">
    <property type="entry name" value="KR_dom"/>
</dbReference>
<dbReference type="Pfam" id="PF00550">
    <property type="entry name" value="PP-binding"/>
    <property type="match status" value="1"/>
</dbReference>
<dbReference type="SUPFAM" id="SSF47336">
    <property type="entry name" value="ACP-like"/>
    <property type="match status" value="1"/>
</dbReference>
<dbReference type="SMART" id="SM01294">
    <property type="entry name" value="PKS_PP_betabranch"/>
    <property type="match status" value="1"/>
</dbReference>
<protein>
    <submittedName>
        <fullName evidence="6">SDR family NAD(P)-dependent oxidoreductase</fullName>
    </submittedName>
</protein>
<dbReference type="InterPro" id="IPR000873">
    <property type="entry name" value="AMP-dep_synth/lig_dom"/>
</dbReference>
<dbReference type="PANTHER" id="PTHR22754:SF32">
    <property type="entry name" value="DISCO-INTERACTING PROTEIN 2"/>
    <property type="match status" value="1"/>
</dbReference>
<dbReference type="Gene3D" id="3.40.50.720">
    <property type="entry name" value="NAD(P)-binding Rossmann-like Domain"/>
    <property type="match status" value="1"/>
</dbReference>
<accession>A0ABD7CVH1</accession>
<evidence type="ECO:0000256" key="1">
    <source>
        <dbReference type="ARBA" id="ARBA00001957"/>
    </source>
</evidence>
<feature type="domain" description="Carrier" evidence="5">
    <location>
        <begin position="1132"/>
        <end position="1206"/>
    </location>
</feature>
<evidence type="ECO:0000256" key="2">
    <source>
        <dbReference type="ARBA" id="ARBA00006432"/>
    </source>
</evidence>
<dbReference type="Gene3D" id="1.10.1200.10">
    <property type="entry name" value="ACP-like"/>
    <property type="match status" value="1"/>
</dbReference>
<dbReference type="PANTHER" id="PTHR22754">
    <property type="entry name" value="DISCO-INTERACTING PROTEIN 2 DIP2 -RELATED"/>
    <property type="match status" value="1"/>
</dbReference>
<keyword evidence="4" id="KW-0597">Phosphoprotein</keyword>
<sequence>MTTSGHDAVARLRAAAESVTGVEEAAPLLRREARLDRARPAAPRPADALPAAAGPPAVAYGGDLPDDPGFPTTLQEALRLAAELAPEQGIVYLTDGDERFQSYSRLLDDAQRLLTGLRSTGIAPGESVLFQFGDNRAFITAFWACVLGGYLPTPVGAAPGYDRENAVTTKLRNAWQLLDRPLILTDSTLAPAVAKLSALWDADDLRVAVVEELCDGPRSTDWFPATPDSPAVHLLTSGSTGVPKVVRHASRSILARTRAVAAVHGFDSDEVALNWMPLDHVGGIIMWSVRDVVLRCRHVNATIDAFLADPLRWLDWIDRYGVTNTWAPNFAFALVNERAAAMAGRSWDLSTLRHLLNGGEAVVSRTADRFIELLTAHGMPADTMSPSWGMSETSSGVTYSTLRAGDPDAGRLRVDKSSLGGALRWSTDPDAVVFTEVGPPVPGVRLRIVDPNDDVLPEDHVGRLQITGPTIMEGYFRNAEANAEAFTADGWFSTGDLAFLHRGRLTITGREKDLIIVQGANILSYDVESIVEQVEGTEVTYVAACGWSGAGDSTDKLVIFFVPASDDRTSVHDTIAAIKARVAEALGLQPDLVIPVERRDFPKTGSGKIQRAQLIADLDGGEYAEWCDEPDGPWYFERTWTELPAERGALPPGPWLVPEALREELGTVPGVPELLASPAGGATPAGHVGAVVHLAQGPDAESVALDVLRLVQDLAAYDPAPPLLVVTSGGLWTAAGDTLDLATAALPGLLRTAAAERVLPSVRQLDVPDPADRAAAIVTELACHDAADLVAHRGTRRLVPRLRPMALDERGRDAFVTGGRYLVTGGLGGVAHTVAEYLLAAHGAKLLLVGRSPADRGERAERLDDLGVLGDVAYRALDVADPVALRAAVRDAEARWGAPLDGVLHLAGADVSHQWARLELHQVARESPQAFHDAYRAKVTGTLALAGLLEDRPDTPLVLFSSVNGEFGGSSFAAYSSANSFLHGFADHWGRERGRPVHCLAWSSWSGPGMNRGAPEGAAEARGFRTLDPDEGLASLLAVLGQDRATVLVGLDGRNEHIARALAPDSLHIAEAIVVYTGPASEADVRAAVAPVARELDHPLRCLRVEKLPVDRDQLLSVAVAVLERGGREFVPPATELEQALAALWTDVLGTDVGRDDRFFDLGGSSLRAAQLVNRVNSALTARLSVHHLYEHPTVGSLAAVLSPQLEGERG</sequence>
<comment type="similarity">
    <text evidence="2">Belongs to the ATP-dependent AMP-binding enzyme family.</text>
</comment>
<dbReference type="RefSeq" id="WP_030115216.1">
    <property type="nucleotide sequence ID" value="NZ_CP070242.1"/>
</dbReference>
<name>A0ABD7CVH1_9ACTN</name>
<evidence type="ECO:0000313" key="6">
    <source>
        <dbReference type="EMBL" id="QRV34566.1"/>
    </source>
</evidence>
<keyword evidence="3" id="KW-0596">Phosphopantetheine</keyword>
<dbReference type="Gene3D" id="3.30.300.30">
    <property type="match status" value="1"/>
</dbReference>
<dbReference type="InterPro" id="IPR013968">
    <property type="entry name" value="PKS_KR"/>
</dbReference>
<evidence type="ECO:0000256" key="3">
    <source>
        <dbReference type="ARBA" id="ARBA00022450"/>
    </source>
</evidence>
<comment type="cofactor">
    <cofactor evidence="1">
        <name>pantetheine 4'-phosphate</name>
        <dbReference type="ChEBI" id="CHEBI:47942"/>
    </cofactor>
</comment>
<dbReference type="EMBL" id="CP070245">
    <property type="protein sequence ID" value="QRV34566.1"/>
    <property type="molecule type" value="Genomic_DNA"/>
</dbReference>
<dbReference type="PROSITE" id="PS00012">
    <property type="entry name" value="PHOSPHOPANTETHEINE"/>
    <property type="match status" value="1"/>
</dbReference>